<dbReference type="Proteomes" id="UP000525652">
    <property type="component" value="Unassembled WGS sequence"/>
</dbReference>
<dbReference type="RefSeq" id="WP_185692510.1">
    <property type="nucleotide sequence ID" value="NZ_JACHVA010000076.1"/>
</dbReference>
<evidence type="ECO:0000313" key="3">
    <source>
        <dbReference type="Proteomes" id="UP000525652"/>
    </source>
</evidence>
<dbReference type="Pfam" id="PF01636">
    <property type="entry name" value="APH"/>
    <property type="match status" value="1"/>
</dbReference>
<organism evidence="2 3">
    <name type="scientific">Puniceicoccus vermicola</name>
    <dbReference type="NCBI Taxonomy" id="388746"/>
    <lineage>
        <taxon>Bacteria</taxon>
        <taxon>Pseudomonadati</taxon>
        <taxon>Verrucomicrobiota</taxon>
        <taxon>Opitutia</taxon>
        <taxon>Puniceicoccales</taxon>
        <taxon>Puniceicoccaceae</taxon>
        <taxon>Puniceicoccus</taxon>
    </lineage>
</organism>
<reference evidence="2 3" key="1">
    <citation type="submission" date="2020-07" db="EMBL/GenBank/DDBJ databases">
        <authorList>
            <person name="Feng X."/>
        </authorList>
    </citation>
    <scope>NUCLEOTIDE SEQUENCE [LARGE SCALE GENOMIC DNA]</scope>
    <source>
        <strain evidence="2 3">JCM14086</strain>
    </source>
</reference>
<name>A0A7X1E494_9BACT</name>
<keyword evidence="2" id="KW-0808">Transferase</keyword>
<comment type="caution">
    <text evidence="2">The sequence shown here is derived from an EMBL/GenBank/DDBJ whole genome shotgun (WGS) entry which is preliminary data.</text>
</comment>
<dbReference type="InterPro" id="IPR011009">
    <property type="entry name" value="Kinase-like_dom_sf"/>
</dbReference>
<dbReference type="PANTHER" id="PTHR21064">
    <property type="entry name" value="AMINOGLYCOSIDE PHOSPHOTRANSFERASE DOMAIN-CONTAINING PROTEIN-RELATED"/>
    <property type="match status" value="1"/>
</dbReference>
<proteinExistence type="predicted"/>
<sequence length="380" mass="42626">MKFERTPVSQEALRKIYSQFRLYGGFLEGAPYGSGHINDTFAVNASQGGTPVRYIFQRINHGIFTEPEKLMENIARVCAHNNQRCRESALADGSRRVLSIVPALGGEPFVRDEHGYYWRCYLFIEQAQTYDKIESPAQAREAAKAFGAFQQSLADLEGDRLHETIPDFHNTVARFQKLVSAVESDPCNRAATVQNEIQFFTQRENDAGRLLAMQNVGELPERVTHNDCKLNNVMIDDKTGEGICVIDLDTAMPGLALYDFGDLVRTATSPALEDEKDLSQVRMQMPMFEALVEGYLAGTGSMLPPAERAELAFSGKLITMEIGIRFLTDFLEGDTYFKVHREGHNLDRCRTQIALVQSIEEQFEAMNAKVNEFAQKGSIS</sequence>
<gene>
    <name evidence="2" type="ORF">H5P30_08440</name>
</gene>
<protein>
    <submittedName>
        <fullName evidence="2">Aminoglycoside phosphotransferase family protein</fullName>
    </submittedName>
</protein>
<dbReference type="InterPro" id="IPR002575">
    <property type="entry name" value="Aminoglycoside_PTrfase"/>
</dbReference>
<evidence type="ECO:0000259" key="1">
    <source>
        <dbReference type="Pfam" id="PF01636"/>
    </source>
</evidence>
<dbReference type="EMBL" id="JACHVA010000076">
    <property type="protein sequence ID" value="MBC2601804.1"/>
    <property type="molecule type" value="Genomic_DNA"/>
</dbReference>
<dbReference type="InterPro" id="IPR050249">
    <property type="entry name" value="Pseudomonas-type_ThrB"/>
</dbReference>
<feature type="domain" description="Aminoglycoside phosphotransferase" evidence="1">
    <location>
        <begin position="30"/>
        <end position="272"/>
    </location>
</feature>
<dbReference type="AlphaFoldDB" id="A0A7X1E494"/>
<dbReference type="Gene3D" id="3.90.1200.10">
    <property type="match status" value="1"/>
</dbReference>
<evidence type="ECO:0000313" key="2">
    <source>
        <dbReference type="EMBL" id="MBC2601804.1"/>
    </source>
</evidence>
<dbReference type="SUPFAM" id="SSF56112">
    <property type="entry name" value="Protein kinase-like (PK-like)"/>
    <property type="match status" value="1"/>
</dbReference>
<dbReference type="GO" id="GO:0016740">
    <property type="term" value="F:transferase activity"/>
    <property type="evidence" value="ECO:0007669"/>
    <property type="project" value="UniProtKB-KW"/>
</dbReference>
<dbReference type="PANTHER" id="PTHR21064:SF5">
    <property type="entry name" value="SLR1880 PROTEIN"/>
    <property type="match status" value="1"/>
</dbReference>
<accession>A0A7X1E494</accession>
<keyword evidence="3" id="KW-1185">Reference proteome</keyword>